<evidence type="ECO:0000313" key="3">
    <source>
        <dbReference type="Proteomes" id="UP000220102"/>
    </source>
</evidence>
<evidence type="ECO:0000259" key="1">
    <source>
        <dbReference type="Pfam" id="PF03372"/>
    </source>
</evidence>
<comment type="caution">
    <text evidence="2">The sequence shown here is derived from an EMBL/GenBank/DDBJ whole genome shotgun (WGS) entry which is preliminary data.</text>
</comment>
<keyword evidence="3" id="KW-1185">Reference proteome</keyword>
<dbReference type="GO" id="GO:0004519">
    <property type="term" value="F:endonuclease activity"/>
    <property type="evidence" value="ECO:0007669"/>
    <property type="project" value="UniProtKB-KW"/>
</dbReference>
<dbReference type="InterPro" id="IPR005135">
    <property type="entry name" value="Endo/exonuclease/phosphatase"/>
</dbReference>
<reference evidence="2 3" key="1">
    <citation type="submission" date="2017-10" db="EMBL/GenBank/DDBJ databases">
        <title>Draft genome of Longibacter Salinarum.</title>
        <authorList>
            <person name="Goh K.M."/>
            <person name="Shamsir M.S."/>
            <person name="Lim S.W."/>
        </authorList>
    </citation>
    <scope>NUCLEOTIDE SEQUENCE [LARGE SCALE GENOMIC DNA]</scope>
    <source>
        <strain evidence="2 3">KCTC 52045</strain>
    </source>
</reference>
<dbReference type="OrthoDB" id="5500612at2"/>
<keyword evidence="2" id="KW-0540">Nuclease</keyword>
<proteinExistence type="predicted"/>
<sequence length="381" mass="41966">MDIPHGDGRTGTCNSVLPPHFSLQNMTPFARATNWSPLPFIGLVLLIAATVSGCSGVFSTTDSPSGTANIPGVATVPPGYDFPADDSLTVATWNVENFVDEYDNPYIDNEWENSPPDDMYARFKLFIRGVRALDADIVVLQEIESEAFAQSIAEEHLSDMGYQFFTATESPDWFQNVVLMSRVPLGVVESYSDVVTPIEGITTDEGEPAAQSLTNNRIWRATVHARPDYTVHLVGAHLKAGRDDRDRGWRVGQVRLLHERFNDLLATTPDANILVAGDLNSLSDSPELRLLLNDSDRPAPGSMQQDTGEWNATFIDPLHGRPTFTHPSDNPERQLDYILINENTQPELVPGSARVARPLSDAELARFSDHLPVVVTLLTTE</sequence>
<keyword evidence="2" id="KW-0378">Hydrolase</keyword>
<dbReference type="PANTHER" id="PTHR42834">
    <property type="entry name" value="ENDONUCLEASE/EXONUCLEASE/PHOSPHATASE FAMILY PROTEIN (AFU_ORTHOLOGUE AFUA_3G09210)"/>
    <property type="match status" value="1"/>
</dbReference>
<organism evidence="2 3">
    <name type="scientific">Longibacter salinarum</name>
    <dbReference type="NCBI Taxonomy" id="1850348"/>
    <lineage>
        <taxon>Bacteria</taxon>
        <taxon>Pseudomonadati</taxon>
        <taxon>Rhodothermota</taxon>
        <taxon>Rhodothermia</taxon>
        <taxon>Rhodothermales</taxon>
        <taxon>Salisaetaceae</taxon>
        <taxon>Longibacter</taxon>
    </lineage>
</organism>
<keyword evidence="2" id="KW-0255">Endonuclease</keyword>
<dbReference type="InterPro" id="IPR036691">
    <property type="entry name" value="Endo/exonu/phosph_ase_sf"/>
</dbReference>
<dbReference type="AlphaFoldDB" id="A0A2A8CYP1"/>
<evidence type="ECO:0000313" key="2">
    <source>
        <dbReference type="EMBL" id="PEN13750.1"/>
    </source>
</evidence>
<dbReference type="EMBL" id="PDEQ01000003">
    <property type="protein sequence ID" value="PEN13750.1"/>
    <property type="molecule type" value="Genomic_DNA"/>
</dbReference>
<gene>
    <name evidence="2" type="ORF">CRI94_06665</name>
</gene>
<dbReference type="Pfam" id="PF03372">
    <property type="entry name" value="Exo_endo_phos"/>
    <property type="match status" value="1"/>
</dbReference>
<protein>
    <submittedName>
        <fullName evidence="2">Endonuclease</fullName>
    </submittedName>
</protein>
<feature type="domain" description="Endonuclease/exonuclease/phosphatase" evidence="1">
    <location>
        <begin position="91"/>
        <end position="370"/>
    </location>
</feature>
<name>A0A2A8CYP1_9BACT</name>
<dbReference type="PANTHER" id="PTHR42834:SF1">
    <property type="entry name" value="ENDONUCLEASE_EXONUCLEASE_PHOSPHATASE FAMILY PROTEIN (AFU_ORTHOLOGUE AFUA_3G09210)"/>
    <property type="match status" value="1"/>
</dbReference>
<dbReference type="Proteomes" id="UP000220102">
    <property type="component" value="Unassembled WGS sequence"/>
</dbReference>
<dbReference type="Gene3D" id="3.60.10.10">
    <property type="entry name" value="Endonuclease/exonuclease/phosphatase"/>
    <property type="match status" value="1"/>
</dbReference>
<accession>A0A2A8CYP1</accession>
<dbReference type="SUPFAM" id="SSF56219">
    <property type="entry name" value="DNase I-like"/>
    <property type="match status" value="1"/>
</dbReference>